<dbReference type="PANTHER" id="PTHR36710:SF18">
    <property type="entry name" value="PECTINESTERASE INHIBITOR 5-RELATED"/>
    <property type="match status" value="1"/>
</dbReference>
<keyword evidence="7" id="KW-1185">Reference proteome</keyword>
<feature type="chain" id="PRO_5043572115" description="Pectinesterase inhibitor domain-containing protein" evidence="4">
    <location>
        <begin position="24"/>
        <end position="181"/>
    </location>
</feature>
<organism evidence="6 7">
    <name type="scientific">Thlaspi arvense</name>
    <name type="common">Field penny-cress</name>
    <dbReference type="NCBI Taxonomy" id="13288"/>
    <lineage>
        <taxon>Eukaryota</taxon>
        <taxon>Viridiplantae</taxon>
        <taxon>Streptophyta</taxon>
        <taxon>Embryophyta</taxon>
        <taxon>Tracheophyta</taxon>
        <taxon>Spermatophyta</taxon>
        <taxon>Magnoliopsida</taxon>
        <taxon>eudicotyledons</taxon>
        <taxon>Gunneridae</taxon>
        <taxon>Pentapetalae</taxon>
        <taxon>rosids</taxon>
        <taxon>malvids</taxon>
        <taxon>Brassicales</taxon>
        <taxon>Brassicaceae</taxon>
        <taxon>Thlaspideae</taxon>
        <taxon>Thlaspi</taxon>
    </lineage>
</organism>
<feature type="signal peptide" evidence="4">
    <location>
        <begin position="1"/>
        <end position="23"/>
    </location>
</feature>
<evidence type="ECO:0000256" key="4">
    <source>
        <dbReference type="SAM" id="SignalP"/>
    </source>
</evidence>
<dbReference type="Proteomes" id="UP000836841">
    <property type="component" value="Chromosome 3"/>
</dbReference>
<dbReference type="InterPro" id="IPR006501">
    <property type="entry name" value="Pectinesterase_inhib_dom"/>
</dbReference>
<name>A0AAU9S2V7_THLAR</name>
<evidence type="ECO:0000259" key="5">
    <source>
        <dbReference type="SMART" id="SM00856"/>
    </source>
</evidence>
<dbReference type="Gene3D" id="1.20.140.40">
    <property type="entry name" value="Invertase/pectin methylesterase inhibitor family protein"/>
    <property type="match status" value="1"/>
</dbReference>
<dbReference type="EMBL" id="OU466859">
    <property type="protein sequence ID" value="CAH2053492.1"/>
    <property type="molecule type" value="Genomic_DNA"/>
</dbReference>
<evidence type="ECO:0000256" key="1">
    <source>
        <dbReference type="ARBA" id="ARBA00022729"/>
    </source>
</evidence>
<dbReference type="Pfam" id="PF04043">
    <property type="entry name" value="PMEI"/>
    <property type="match status" value="1"/>
</dbReference>
<comment type="similarity">
    <text evidence="3">Belongs to the PMEI family.</text>
</comment>
<dbReference type="FunFam" id="1.20.140.40:FF:000008">
    <property type="entry name" value="Invertase/pectin methylesterase inhibitor family protein"/>
    <property type="match status" value="1"/>
</dbReference>
<evidence type="ECO:0000256" key="3">
    <source>
        <dbReference type="ARBA" id="ARBA00038471"/>
    </source>
</evidence>
<dbReference type="SMART" id="SM00856">
    <property type="entry name" value="PMEI"/>
    <property type="match status" value="1"/>
</dbReference>
<evidence type="ECO:0000256" key="2">
    <source>
        <dbReference type="ARBA" id="ARBA00023157"/>
    </source>
</evidence>
<dbReference type="NCBIfam" id="TIGR01614">
    <property type="entry name" value="PME_inhib"/>
    <property type="match status" value="1"/>
</dbReference>
<dbReference type="AlphaFoldDB" id="A0AAU9S2V7"/>
<keyword evidence="1 4" id="KW-0732">Signal</keyword>
<accession>A0AAU9S2V7</accession>
<dbReference type="InterPro" id="IPR035513">
    <property type="entry name" value="Invertase/methylesterase_inhib"/>
</dbReference>
<sequence>MNNIMKLFSIFVVCILQVQIALSQQNQTTTEPTNVQRICKLNINPSLCISTLDLDPRSKNASAPELALISVDATSKKVNETLEYLISVRKNVTNAQDSTKYDACIKAYRTAVHMFLPAALADLKLKSRSYSRAASEMKSVVSVSDECQAQFAGSSPLTERNKVVHDIAGMSSDFIRYFYEN</sequence>
<dbReference type="PANTHER" id="PTHR36710">
    <property type="entry name" value="PECTINESTERASE INHIBITOR-LIKE"/>
    <property type="match status" value="1"/>
</dbReference>
<evidence type="ECO:0000313" key="6">
    <source>
        <dbReference type="EMBL" id="CAH2053492.1"/>
    </source>
</evidence>
<gene>
    <name evidence="6" type="ORF">TAV2_LOCUS11735</name>
</gene>
<dbReference type="SUPFAM" id="SSF101148">
    <property type="entry name" value="Plant invertase/pectin methylesterase inhibitor"/>
    <property type="match status" value="1"/>
</dbReference>
<dbReference type="InterPro" id="IPR052421">
    <property type="entry name" value="PCW_Enzyme_Inhibitor"/>
</dbReference>
<reference evidence="6 7" key="1">
    <citation type="submission" date="2022-03" db="EMBL/GenBank/DDBJ databases">
        <authorList>
            <person name="Nunn A."/>
            <person name="Chopra R."/>
            <person name="Nunn A."/>
            <person name="Contreras Garrido A."/>
        </authorList>
    </citation>
    <scope>NUCLEOTIDE SEQUENCE [LARGE SCALE GENOMIC DNA]</scope>
</reference>
<evidence type="ECO:0000313" key="7">
    <source>
        <dbReference type="Proteomes" id="UP000836841"/>
    </source>
</evidence>
<protein>
    <recommendedName>
        <fullName evidence="5">Pectinesterase inhibitor domain-containing protein</fullName>
    </recommendedName>
</protein>
<dbReference type="GO" id="GO:0046910">
    <property type="term" value="F:pectinesterase inhibitor activity"/>
    <property type="evidence" value="ECO:0007669"/>
    <property type="project" value="UniProtKB-ARBA"/>
</dbReference>
<proteinExistence type="inferred from homology"/>
<dbReference type="InterPro" id="IPR034087">
    <property type="entry name" value="C/VIF1"/>
</dbReference>
<dbReference type="CDD" id="cd15796">
    <property type="entry name" value="CIF_like"/>
    <property type="match status" value="1"/>
</dbReference>
<feature type="domain" description="Pectinesterase inhibitor" evidence="5">
    <location>
        <begin position="30"/>
        <end position="174"/>
    </location>
</feature>
<keyword evidence="2" id="KW-1015">Disulfide bond</keyword>